<protein>
    <submittedName>
        <fullName evidence="1">Uncharacterized protein</fullName>
    </submittedName>
</protein>
<reference evidence="1 2" key="1">
    <citation type="submission" date="2024-09" db="EMBL/GenBank/DDBJ databases">
        <title>Rethinking Asexuality: The Enigmatic Case of Functional Sexual Genes in Lepraria (Stereocaulaceae).</title>
        <authorList>
            <person name="Doellman M."/>
            <person name="Sun Y."/>
            <person name="Barcenas-Pena A."/>
            <person name="Lumbsch H.T."/>
            <person name="Grewe F."/>
        </authorList>
    </citation>
    <scope>NUCLEOTIDE SEQUENCE [LARGE SCALE GENOMIC DNA]</scope>
    <source>
        <strain evidence="1 2">Grewe 0041</strain>
    </source>
</reference>
<evidence type="ECO:0000313" key="1">
    <source>
        <dbReference type="EMBL" id="KAL2054710.1"/>
    </source>
</evidence>
<organism evidence="1 2">
    <name type="scientific">Lepraria finkii</name>
    <dbReference type="NCBI Taxonomy" id="1340010"/>
    <lineage>
        <taxon>Eukaryota</taxon>
        <taxon>Fungi</taxon>
        <taxon>Dikarya</taxon>
        <taxon>Ascomycota</taxon>
        <taxon>Pezizomycotina</taxon>
        <taxon>Lecanoromycetes</taxon>
        <taxon>OSLEUM clade</taxon>
        <taxon>Lecanoromycetidae</taxon>
        <taxon>Lecanorales</taxon>
        <taxon>Lecanorineae</taxon>
        <taxon>Stereocaulaceae</taxon>
        <taxon>Lepraria</taxon>
    </lineage>
</organism>
<sequence>MPWNADALQVQPCPWRLEKLADAYHRSPTLTPFDPTTIRYDVNNQTALLSHPAQQLKFHISMVSQRLHLPSSPHVMFDALSQKPITPPVHKRSINERIIISSEVEPEHTIPPREEIWTIDIDLLG</sequence>
<dbReference type="Proteomes" id="UP001590951">
    <property type="component" value="Unassembled WGS sequence"/>
</dbReference>
<proteinExistence type="predicted"/>
<dbReference type="EMBL" id="JBHFEH010000014">
    <property type="protein sequence ID" value="KAL2054710.1"/>
    <property type="molecule type" value="Genomic_DNA"/>
</dbReference>
<evidence type="ECO:0000313" key="2">
    <source>
        <dbReference type="Proteomes" id="UP001590951"/>
    </source>
</evidence>
<gene>
    <name evidence="1" type="ORF">ABVK25_005014</name>
</gene>
<keyword evidence="2" id="KW-1185">Reference proteome</keyword>
<name>A0ABR4BA66_9LECA</name>
<accession>A0ABR4BA66</accession>
<comment type="caution">
    <text evidence="1">The sequence shown here is derived from an EMBL/GenBank/DDBJ whole genome shotgun (WGS) entry which is preliminary data.</text>
</comment>